<evidence type="ECO:0000313" key="2">
    <source>
        <dbReference type="Proteomes" id="UP001060085"/>
    </source>
</evidence>
<dbReference type="Proteomes" id="UP001060085">
    <property type="component" value="Linkage Group LG04"/>
</dbReference>
<dbReference type="EMBL" id="CM044704">
    <property type="protein sequence ID" value="KAI5667164.1"/>
    <property type="molecule type" value="Genomic_DNA"/>
</dbReference>
<proteinExistence type="predicted"/>
<comment type="caution">
    <text evidence="1">The sequence shown here is derived from an EMBL/GenBank/DDBJ whole genome shotgun (WGS) entry which is preliminary data.</text>
</comment>
<keyword evidence="2" id="KW-1185">Reference proteome</keyword>
<organism evidence="1 2">
    <name type="scientific">Catharanthus roseus</name>
    <name type="common">Madagascar periwinkle</name>
    <name type="synonym">Vinca rosea</name>
    <dbReference type="NCBI Taxonomy" id="4058"/>
    <lineage>
        <taxon>Eukaryota</taxon>
        <taxon>Viridiplantae</taxon>
        <taxon>Streptophyta</taxon>
        <taxon>Embryophyta</taxon>
        <taxon>Tracheophyta</taxon>
        <taxon>Spermatophyta</taxon>
        <taxon>Magnoliopsida</taxon>
        <taxon>eudicotyledons</taxon>
        <taxon>Gunneridae</taxon>
        <taxon>Pentapetalae</taxon>
        <taxon>asterids</taxon>
        <taxon>lamiids</taxon>
        <taxon>Gentianales</taxon>
        <taxon>Apocynaceae</taxon>
        <taxon>Rauvolfioideae</taxon>
        <taxon>Vinceae</taxon>
        <taxon>Catharanthinae</taxon>
        <taxon>Catharanthus</taxon>
    </lineage>
</organism>
<protein>
    <submittedName>
        <fullName evidence="1">Uncharacterized protein</fullName>
    </submittedName>
</protein>
<reference evidence="2" key="1">
    <citation type="journal article" date="2023" name="Nat. Plants">
        <title>Single-cell RNA sequencing provides a high-resolution roadmap for understanding the multicellular compartmentation of specialized metabolism.</title>
        <authorList>
            <person name="Sun S."/>
            <person name="Shen X."/>
            <person name="Li Y."/>
            <person name="Li Y."/>
            <person name="Wang S."/>
            <person name="Li R."/>
            <person name="Zhang H."/>
            <person name="Shen G."/>
            <person name="Guo B."/>
            <person name="Wei J."/>
            <person name="Xu J."/>
            <person name="St-Pierre B."/>
            <person name="Chen S."/>
            <person name="Sun C."/>
        </authorList>
    </citation>
    <scope>NUCLEOTIDE SEQUENCE [LARGE SCALE GENOMIC DNA]</scope>
</reference>
<name>A0ACC0B3F5_CATRO</name>
<accession>A0ACC0B3F5</accession>
<evidence type="ECO:0000313" key="1">
    <source>
        <dbReference type="EMBL" id="KAI5667164.1"/>
    </source>
</evidence>
<gene>
    <name evidence="1" type="ORF">M9H77_17017</name>
</gene>
<sequence length="160" mass="18100">MARGRKRLLGDDTSPLTGTPSVEILAPPMMQAPRTPTSTGGPLPLSSTSQPTPSPVPPMTQDQRHLLALQPSLRAATTAIFQERFNGPYHTWAEIPQPKRCAWDLTHPMIRMKIVCESKAKDRLRDFLGDARGKNKRLPWIDESYWAKMWNHWNTLAYKA</sequence>